<keyword evidence="3" id="KW-1185">Reference proteome</keyword>
<dbReference type="Proteomes" id="UP001291623">
    <property type="component" value="Unassembled WGS sequence"/>
</dbReference>
<evidence type="ECO:0000313" key="3">
    <source>
        <dbReference type="Proteomes" id="UP001291623"/>
    </source>
</evidence>
<name>A0AAE1VVJ2_9SOLA</name>
<evidence type="ECO:0000256" key="1">
    <source>
        <dbReference type="SAM" id="MobiDB-lite"/>
    </source>
</evidence>
<dbReference type="AlphaFoldDB" id="A0AAE1VVJ2"/>
<feature type="region of interest" description="Disordered" evidence="1">
    <location>
        <begin position="28"/>
        <end position="53"/>
    </location>
</feature>
<sequence>MNKINAILNKCFTSSSYLLSRIQPEQENQEFSNKKSSLERKESENYESISSNNEDTSRSWRKIYCPQCMKLYSDYREIAHGCIIHFNGDQDYESTAYGPEICDDEDPILRLKVISEADTLLAMRKTRMRPPTDSRRIQFTGDAISVSIMTNLPYSPSKMTHWVNKVVTSSQL</sequence>
<proteinExistence type="predicted"/>
<organism evidence="2 3">
    <name type="scientific">Anisodus tanguticus</name>
    <dbReference type="NCBI Taxonomy" id="243964"/>
    <lineage>
        <taxon>Eukaryota</taxon>
        <taxon>Viridiplantae</taxon>
        <taxon>Streptophyta</taxon>
        <taxon>Embryophyta</taxon>
        <taxon>Tracheophyta</taxon>
        <taxon>Spermatophyta</taxon>
        <taxon>Magnoliopsida</taxon>
        <taxon>eudicotyledons</taxon>
        <taxon>Gunneridae</taxon>
        <taxon>Pentapetalae</taxon>
        <taxon>asterids</taxon>
        <taxon>lamiids</taxon>
        <taxon>Solanales</taxon>
        <taxon>Solanaceae</taxon>
        <taxon>Solanoideae</taxon>
        <taxon>Hyoscyameae</taxon>
        <taxon>Anisodus</taxon>
    </lineage>
</organism>
<evidence type="ECO:0000313" key="2">
    <source>
        <dbReference type="EMBL" id="KAK4374815.1"/>
    </source>
</evidence>
<comment type="caution">
    <text evidence="2">The sequence shown here is derived from an EMBL/GenBank/DDBJ whole genome shotgun (WGS) entry which is preliminary data.</text>
</comment>
<gene>
    <name evidence="2" type="ORF">RND71_005492</name>
</gene>
<feature type="compositionally biased region" description="Basic and acidic residues" evidence="1">
    <location>
        <begin position="32"/>
        <end position="44"/>
    </location>
</feature>
<accession>A0AAE1VVJ2</accession>
<protein>
    <submittedName>
        <fullName evidence="2">Uncharacterized protein</fullName>
    </submittedName>
</protein>
<reference evidence="2" key="1">
    <citation type="submission" date="2023-12" db="EMBL/GenBank/DDBJ databases">
        <title>Genome assembly of Anisodus tanguticus.</title>
        <authorList>
            <person name="Wang Y.-J."/>
        </authorList>
    </citation>
    <scope>NUCLEOTIDE SEQUENCE</scope>
    <source>
        <strain evidence="2">KB-2021</strain>
        <tissue evidence="2">Leaf</tissue>
    </source>
</reference>
<dbReference type="EMBL" id="JAVYJV010000003">
    <property type="protein sequence ID" value="KAK4374815.1"/>
    <property type="molecule type" value="Genomic_DNA"/>
</dbReference>